<dbReference type="Proteomes" id="UP000886520">
    <property type="component" value="Chromosome 18"/>
</dbReference>
<keyword evidence="3" id="KW-1185">Reference proteome</keyword>
<feature type="region of interest" description="Disordered" evidence="1">
    <location>
        <begin position="16"/>
        <end position="58"/>
    </location>
</feature>
<feature type="compositionally biased region" description="Basic residues" evidence="1">
    <location>
        <begin position="43"/>
        <end position="54"/>
    </location>
</feature>
<evidence type="ECO:0000256" key="1">
    <source>
        <dbReference type="SAM" id="MobiDB-lite"/>
    </source>
</evidence>
<proteinExistence type="predicted"/>
<protein>
    <submittedName>
        <fullName evidence="2">Uncharacterized protein</fullName>
    </submittedName>
</protein>
<sequence>MKDTQIEQRFLSSQYTVKSADHHMRTQSSHPSCHDKGINPFHLKNRRKLKKTNRPQRPAMTMTHLKAPGSLKIAISMFIPNTPATTPYIATTNVAVVRRSSNWIS</sequence>
<dbReference type="AlphaFoldDB" id="A0A9D4ZBH0"/>
<dbReference type="OrthoDB" id="10513764at2759"/>
<name>A0A9D4ZBH0_ADICA</name>
<reference evidence="2" key="1">
    <citation type="submission" date="2021-01" db="EMBL/GenBank/DDBJ databases">
        <title>Adiantum capillus-veneris genome.</title>
        <authorList>
            <person name="Fang Y."/>
            <person name="Liao Q."/>
        </authorList>
    </citation>
    <scope>NUCLEOTIDE SEQUENCE</scope>
    <source>
        <strain evidence="2">H3</strain>
        <tissue evidence="2">Leaf</tissue>
    </source>
</reference>
<dbReference type="EMBL" id="JABFUD020000018">
    <property type="protein sequence ID" value="KAI5066641.1"/>
    <property type="molecule type" value="Genomic_DNA"/>
</dbReference>
<organism evidence="2 3">
    <name type="scientific">Adiantum capillus-veneris</name>
    <name type="common">Maidenhair fern</name>
    <dbReference type="NCBI Taxonomy" id="13818"/>
    <lineage>
        <taxon>Eukaryota</taxon>
        <taxon>Viridiplantae</taxon>
        <taxon>Streptophyta</taxon>
        <taxon>Embryophyta</taxon>
        <taxon>Tracheophyta</taxon>
        <taxon>Polypodiopsida</taxon>
        <taxon>Polypodiidae</taxon>
        <taxon>Polypodiales</taxon>
        <taxon>Pteridineae</taxon>
        <taxon>Pteridaceae</taxon>
        <taxon>Vittarioideae</taxon>
        <taxon>Adiantum</taxon>
    </lineage>
</organism>
<evidence type="ECO:0000313" key="2">
    <source>
        <dbReference type="EMBL" id="KAI5066641.1"/>
    </source>
</evidence>
<evidence type="ECO:0000313" key="3">
    <source>
        <dbReference type="Proteomes" id="UP000886520"/>
    </source>
</evidence>
<gene>
    <name evidence="2" type="ORF">GOP47_0019265</name>
</gene>
<comment type="caution">
    <text evidence="2">The sequence shown here is derived from an EMBL/GenBank/DDBJ whole genome shotgun (WGS) entry which is preliminary data.</text>
</comment>
<accession>A0A9D4ZBH0</accession>